<dbReference type="EC" id="2.1.1.63" evidence="3"/>
<dbReference type="FunFam" id="1.10.10.10:FF:000214">
    <property type="entry name" value="Methylated-DNA--protein-cysteine methyltransferase"/>
    <property type="match status" value="1"/>
</dbReference>
<keyword evidence="4 10" id="KW-0489">Methyltransferase</keyword>
<evidence type="ECO:0000256" key="1">
    <source>
        <dbReference type="ARBA" id="ARBA00001286"/>
    </source>
</evidence>
<keyword evidence="11" id="KW-1185">Reference proteome</keyword>
<dbReference type="OrthoDB" id="9802228at2"/>
<keyword evidence="6" id="KW-0227">DNA damage</keyword>
<dbReference type="InterPro" id="IPR036388">
    <property type="entry name" value="WH-like_DNA-bd_sf"/>
</dbReference>
<evidence type="ECO:0000256" key="8">
    <source>
        <dbReference type="ARBA" id="ARBA00049348"/>
    </source>
</evidence>
<dbReference type="Gene3D" id="1.10.10.10">
    <property type="entry name" value="Winged helix-like DNA-binding domain superfamily/Winged helix DNA-binding domain"/>
    <property type="match status" value="1"/>
</dbReference>
<evidence type="ECO:0000256" key="2">
    <source>
        <dbReference type="ARBA" id="ARBA00008711"/>
    </source>
</evidence>
<evidence type="ECO:0000313" key="10">
    <source>
        <dbReference type="EMBL" id="RVU26934.1"/>
    </source>
</evidence>
<keyword evidence="7" id="KW-0234">DNA repair</keyword>
<sequence length="163" mass="18452">MLQKIYFQSPIGIIEIQYTEKGVNSLQFVNRETATENQTLDFLGFKITSELEKFFENGAYQMDLPLDMTAGTEFQQKVWKALLEIPAGETKSYRDIAEQIGQSQASQAVGNANGQNPILLVVPCHRIIGSNNALVGYRGELWRKKWLLEHEGALQKSNQINLF</sequence>
<dbReference type="InterPro" id="IPR036217">
    <property type="entry name" value="MethylDNA_cys_MeTrfase_DNAb"/>
</dbReference>
<dbReference type="RefSeq" id="WP_127802485.1">
    <property type="nucleotide sequence ID" value="NZ_SACY01000001.1"/>
</dbReference>
<comment type="similarity">
    <text evidence="2">Belongs to the MGMT family.</text>
</comment>
<evidence type="ECO:0000256" key="5">
    <source>
        <dbReference type="ARBA" id="ARBA00022679"/>
    </source>
</evidence>
<evidence type="ECO:0000256" key="4">
    <source>
        <dbReference type="ARBA" id="ARBA00022603"/>
    </source>
</evidence>
<dbReference type="NCBIfam" id="TIGR00589">
    <property type="entry name" value="ogt"/>
    <property type="match status" value="1"/>
</dbReference>
<dbReference type="AlphaFoldDB" id="A0A437PXE3"/>
<accession>A0A437PXE3</accession>
<evidence type="ECO:0000256" key="6">
    <source>
        <dbReference type="ARBA" id="ARBA00022763"/>
    </source>
</evidence>
<evidence type="ECO:0000256" key="3">
    <source>
        <dbReference type="ARBA" id="ARBA00011918"/>
    </source>
</evidence>
<dbReference type="PROSITE" id="PS00374">
    <property type="entry name" value="MGMT"/>
    <property type="match status" value="1"/>
</dbReference>
<dbReference type="GO" id="GO:0003908">
    <property type="term" value="F:methylated-DNA-[protein]-cysteine S-methyltransferase activity"/>
    <property type="evidence" value="ECO:0007669"/>
    <property type="project" value="UniProtKB-EC"/>
</dbReference>
<protein>
    <recommendedName>
        <fullName evidence="3">methylated-DNA--[protein]-cysteine S-methyltransferase</fullName>
        <ecNumber evidence="3">2.1.1.63</ecNumber>
    </recommendedName>
</protein>
<dbReference type="Proteomes" id="UP000282832">
    <property type="component" value="Unassembled WGS sequence"/>
</dbReference>
<dbReference type="InterPro" id="IPR036631">
    <property type="entry name" value="MGMT_N_sf"/>
</dbReference>
<comment type="caution">
    <text evidence="10">The sequence shown here is derived from an EMBL/GenBank/DDBJ whole genome shotgun (WGS) entry which is preliminary data.</text>
</comment>
<organism evidence="10 11">
    <name type="scientific">Sandaracinomonas limnophila</name>
    <dbReference type="NCBI Taxonomy" id="1862386"/>
    <lineage>
        <taxon>Bacteria</taxon>
        <taxon>Pseudomonadati</taxon>
        <taxon>Bacteroidota</taxon>
        <taxon>Cytophagia</taxon>
        <taxon>Cytophagales</taxon>
        <taxon>Flectobacillaceae</taxon>
        <taxon>Sandaracinomonas</taxon>
    </lineage>
</organism>
<evidence type="ECO:0000313" key="11">
    <source>
        <dbReference type="Proteomes" id="UP000282832"/>
    </source>
</evidence>
<keyword evidence="5 10" id="KW-0808">Transferase</keyword>
<dbReference type="GO" id="GO:0032259">
    <property type="term" value="P:methylation"/>
    <property type="evidence" value="ECO:0007669"/>
    <property type="project" value="UniProtKB-KW"/>
</dbReference>
<reference evidence="10 11" key="1">
    <citation type="submission" date="2019-01" db="EMBL/GenBank/DDBJ databases">
        <authorList>
            <person name="Chen W.-M."/>
        </authorList>
    </citation>
    <scope>NUCLEOTIDE SEQUENCE [LARGE SCALE GENOMIC DNA]</scope>
    <source>
        <strain evidence="10 11">FSY-15</strain>
    </source>
</reference>
<comment type="catalytic activity">
    <reaction evidence="8">
        <text>a 6-O-methyl-2'-deoxyguanosine in DNA + L-cysteinyl-[protein] = S-methyl-L-cysteinyl-[protein] + a 2'-deoxyguanosine in DNA</text>
        <dbReference type="Rhea" id="RHEA:24000"/>
        <dbReference type="Rhea" id="RHEA-COMP:10131"/>
        <dbReference type="Rhea" id="RHEA-COMP:10132"/>
        <dbReference type="Rhea" id="RHEA-COMP:11367"/>
        <dbReference type="Rhea" id="RHEA-COMP:11368"/>
        <dbReference type="ChEBI" id="CHEBI:29950"/>
        <dbReference type="ChEBI" id="CHEBI:82612"/>
        <dbReference type="ChEBI" id="CHEBI:85445"/>
        <dbReference type="ChEBI" id="CHEBI:85448"/>
        <dbReference type="EC" id="2.1.1.63"/>
    </reaction>
</comment>
<dbReference type="InterPro" id="IPR014048">
    <property type="entry name" value="MethylDNA_cys_MeTrfase_DNA-bd"/>
</dbReference>
<dbReference type="CDD" id="cd06445">
    <property type="entry name" value="ATase"/>
    <property type="match status" value="1"/>
</dbReference>
<proteinExistence type="inferred from homology"/>
<dbReference type="SUPFAM" id="SSF46767">
    <property type="entry name" value="Methylated DNA-protein cysteine methyltransferase, C-terminal domain"/>
    <property type="match status" value="1"/>
</dbReference>
<gene>
    <name evidence="10" type="ORF">EOJ36_02750</name>
</gene>
<dbReference type="Pfam" id="PF01035">
    <property type="entry name" value="DNA_binding_1"/>
    <property type="match status" value="1"/>
</dbReference>
<dbReference type="PANTHER" id="PTHR10815">
    <property type="entry name" value="METHYLATED-DNA--PROTEIN-CYSTEINE METHYLTRANSFERASE"/>
    <property type="match status" value="1"/>
</dbReference>
<dbReference type="InterPro" id="IPR001497">
    <property type="entry name" value="MethylDNA_cys_MeTrfase_AS"/>
</dbReference>
<feature type="domain" description="Methylated-DNA-[protein]-cysteine S-methyltransferase DNA binding" evidence="9">
    <location>
        <begin position="73"/>
        <end position="153"/>
    </location>
</feature>
<dbReference type="PANTHER" id="PTHR10815:SF13">
    <property type="entry name" value="METHYLATED-DNA--PROTEIN-CYSTEINE METHYLTRANSFERASE"/>
    <property type="match status" value="1"/>
</dbReference>
<dbReference type="EMBL" id="SACY01000001">
    <property type="protein sequence ID" value="RVU26934.1"/>
    <property type="molecule type" value="Genomic_DNA"/>
</dbReference>
<evidence type="ECO:0000256" key="7">
    <source>
        <dbReference type="ARBA" id="ARBA00023204"/>
    </source>
</evidence>
<evidence type="ECO:0000259" key="9">
    <source>
        <dbReference type="Pfam" id="PF01035"/>
    </source>
</evidence>
<dbReference type="GO" id="GO:0006281">
    <property type="term" value="P:DNA repair"/>
    <property type="evidence" value="ECO:0007669"/>
    <property type="project" value="UniProtKB-KW"/>
</dbReference>
<dbReference type="SUPFAM" id="SSF53155">
    <property type="entry name" value="Methylated DNA-protein cysteine methyltransferase domain"/>
    <property type="match status" value="1"/>
</dbReference>
<name>A0A437PXE3_9BACT</name>
<comment type="catalytic activity">
    <reaction evidence="1">
        <text>a 4-O-methyl-thymidine in DNA + L-cysteinyl-[protein] = a thymidine in DNA + S-methyl-L-cysteinyl-[protein]</text>
        <dbReference type="Rhea" id="RHEA:53428"/>
        <dbReference type="Rhea" id="RHEA-COMP:10131"/>
        <dbReference type="Rhea" id="RHEA-COMP:10132"/>
        <dbReference type="Rhea" id="RHEA-COMP:13555"/>
        <dbReference type="Rhea" id="RHEA-COMP:13556"/>
        <dbReference type="ChEBI" id="CHEBI:29950"/>
        <dbReference type="ChEBI" id="CHEBI:82612"/>
        <dbReference type="ChEBI" id="CHEBI:137386"/>
        <dbReference type="ChEBI" id="CHEBI:137387"/>
        <dbReference type="EC" id="2.1.1.63"/>
    </reaction>
</comment>